<dbReference type="Proteomes" id="UP000000628">
    <property type="component" value="Chromosome"/>
</dbReference>
<dbReference type="InterPro" id="IPR046151">
    <property type="entry name" value="DUF6153"/>
</dbReference>
<name>C7R4S5_JONDD</name>
<keyword evidence="1" id="KW-1133">Transmembrane helix</keyword>
<feature type="transmembrane region" description="Helical" evidence="1">
    <location>
        <begin position="12"/>
        <end position="30"/>
    </location>
</feature>
<accession>C7R4S5</accession>
<protein>
    <submittedName>
        <fullName evidence="2">Uncharacterized protein</fullName>
    </submittedName>
</protein>
<dbReference type="EMBL" id="CP001706">
    <property type="protein sequence ID" value="ACV07698.1"/>
    <property type="molecule type" value="Genomic_DNA"/>
</dbReference>
<evidence type="ECO:0000313" key="3">
    <source>
        <dbReference type="Proteomes" id="UP000000628"/>
    </source>
</evidence>
<feature type="transmembrane region" description="Helical" evidence="1">
    <location>
        <begin position="78"/>
        <end position="101"/>
    </location>
</feature>
<dbReference type="STRING" id="471856.Jden_0019"/>
<keyword evidence="3" id="KW-1185">Reference proteome</keyword>
<dbReference type="KEGG" id="jde:Jden_0019"/>
<dbReference type="Pfam" id="PF19650">
    <property type="entry name" value="DUF6153"/>
    <property type="match status" value="1"/>
</dbReference>
<keyword evidence="1" id="KW-0472">Membrane</keyword>
<reference evidence="2 3" key="1">
    <citation type="journal article" date="2009" name="Stand. Genomic Sci.">
        <title>Complete genome sequence of Jonesia denitrificans type strain (Prevot 55134).</title>
        <authorList>
            <person name="Pukall R."/>
            <person name="Gehrich-Schroter G."/>
            <person name="Lapidus A."/>
            <person name="Nolan M."/>
            <person name="Glavina Del Rio T."/>
            <person name="Lucas S."/>
            <person name="Chen F."/>
            <person name="Tice H."/>
            <person name="Pitluck S."/>
            <person name="Cheng J.F."/>
            <person name="Copeland A."/>
            <person name="Saunders E."/>
            <person name="Brettin T."/>
            <person name="Detter J.C."/>
            <person name="Bruce D."/>
            <person name="Goodwin L."/>
            <person name="Pati A."/>
            <person name="Ivanova N."/>
            <person name="Mavromatis K."/>
            <person name="Ovchinnikova G."/>
            <person name="Chen A."/>
            <person name="Palaniappan K."/>
            <person name="Land M."/>
            <person name="Hauser L."/>
            <person name="Chang Y.J."/>
            <person name="Jeffries C.D."/>
            <person name="Chain P."/>
            <person name="Goker M."/>
            <person name="Bristow J."/>
            <person name="Eisen J.A."/>
            <person name="Markowitz V."/>
            <person name="Hugenholtz P."/>
            <person name="Kyrpides N.C."/>
            <person name="Klenk H.P."/>
            <person name="Han C."/>
        </authorList>
    </citation>
    <scope>NUCLEOTIDE SEQUENCE [LARGE SCALE GENOMIC DNA]</scope>
    <source>
        <strain evidence="3">ATCC 14870 / DSM 20603 / BCRC 15368 / CIP 55.134 / JCM 11481 / NBRC 15587 / NCTC 10816 / Prevot 55134</strain>
    </source>
</reference>
<dbReference type="HOGENOM" id="CLU_1893398_0_0_11"/>
<sequence length="134" mass="14065">MRALRATVGAAGHVRTLLMCVAVVAGLLVMHPLGHHTPAAAQTTLAPAATPTAHTATLTAHTATSTEHGSPTDHTSTMIVACVLALLSAVIVLVWGVRFCVRGLSLVRGWCPRVPATWGRVWVPPRVALCVIRQ</sequence>
<gene>
    <name evidence="2" type="ordered locus">Jden_0019</name>
</gene>
<evidence type="ECO:0000313" key="2">
    <source>
        <dbReference type="EMBL" id="ACV07698.1"/>
    </source>
</evidence>
<dbReference type="AlphaFoldDB" id="C7R4S5"/>
<proteinExistence type="predicted"/>
<organism evidence="2 3">
    <name type="scientific">Jonesia denitrificans (strain ATCC 14870 / DSM 20603 / BCRC 15368 / CIP 55.134 / JCM 11481 / NBRC 15587 / NCTC 10816 / Prevot 55134)</name>
    <name type="common">Listeria denitrificans</name>
    <dbReference type="NCBI Taxonomy" id="471856"/>
    <lineage>
        <taxon>Bacteria</taxon>
        <taxon>Bacillati</taxon>
        <taxon>Actinomycetota</taxon>
        <taxon>Actinomycetes</taxon>
        <taxon>Micrococcales</taxon>
        <taxon>Jonesiaceae</taxon>
        <taxon>Jonesia</taxon>
    </lineage>
</organism>
<evidence type="ECO:0000256" key="1">
    <source>
        <dbReference type="SAM" id="Phobius"/>
    </source>
</evidence>
<keyword evidence="1" id="KW-0812">Transmembrane</keyword>